<dbReference type="CDD" id="cd05007">
    <property type="entry name" value="SIS_Etherase"/>
    <property type="match status" value="1"/>
</dbReference>
<dbReference type="SMR" id="B3DWT6"/>
<reference evidence="4 5" key="1">
    <citation type="journal article" date="2008" name="Biol. Direct">
        <title>Complete genome sequence of the extremely acidophilic methanotroph isolate V4, Methylacidiphilum infernorum, a representative of the bacterial phylum Verrucomicrobia.</title>
        <authorList>
            <person name="Hou S."/>
            <person name="Makarova K.S."/>
            <person name="Saw J.H."/>
            <person name="Senin P."/>
            <person name="Ly B.V."/>
            <person name="Zhou Z."/>
            <person name="Ren Y."/>
            <person name="Wang J."/>
            <person name="Galperin M.Y."/>
            <person name="Omelchenko M.V."/>
            <person name="Wolf Y.I."/>
            <person name="Yutin N."/>
            <person name="Koonin E.V."/>
            <person name="Stott M.B."/>
            <person name="Mountain B.W."/>
            <person name="Crowe M.A."/>
            <person name="Smirnova A.V."/>
            <person name="Dunfield P.F."/>
            <person name="Feng L."/>
            <person name="Wang L."/>
            <person name="Alam M."/>
        </authorList>
    </citation>
    <scope>NUCLEOTIDE SEQUENCE [LARGE SCALE GENOMIC DNA]</scope>
    <source>
        <strain evidence="5">Isolate V4</strain>
    </source>
</reference>
<dbReference type="InterPro" id="IPR002731">
    <property type="entry name" value="ATPase_BadF"/>
</dbReference>
<keyword evidence="4" id="KW-0418">Kinase</keyword>
<dbReference type="GO" id="GO:0009750">
    <property type="term" value="P:response to fructose"/>
    <property type="evidence" value="ECO:0007669"/>
    <property type="project" value="TreeGrafter"/>
</dbReference>
<dbReference type="GO" id="GO:0004857">
    <property type="term" value="F:enzyme inhibitor activity"/>
    <property type="evidence" value="ECO:0007669"/>
    <property type="project" value="TreeGrafter"/>
</dbReference>
<name>B3DWT6_METI4</name>
<dbReference type="GO" id="GO:0042593">
    <property type="term" value="P:glucose homeostasis"/>
    <property type="evidence" value="ECO:0007669"/>
    <property type="project" value="TreeGrafter"/>
</dbReference>
<dbReference type="AlphaFoldDB" id="B3DWT6"/>
<dbReference type="STRING" id="481448.Minf_1695"/>
<dbReference type="GO" id="GO:0016853">
    <property type="term" value="F:isomerase activity"/>
    <property type="evidence" value="ECO:0007669"/>
    <property type="project" value="UniProtKB-KW"/>
</dbReference>
<dbReference type="eggNOG" id="COG2971">
    <property type="taxonomic scope" value="Bacteria"/>
</dbReference>
<dbReference type="InterPro" id="IPR000408">
    <property type="entry name" value="Reg_chr_condens"/>
</dbReference>
<evidence type="ECO:0000256" key="1">
    <source>
        <dbReference type="ARBA" id="ARBA00023239"/>
    </source>
</evidence>
<evidence type="ECO:0000313" key="4">
    <source>
        <dbReference type="EMBL" id="ACD83749.1"/>
    </source>
</evidence>
<dbReference type="Pfam" id="PF01869">
    <property type="entry name" value="BcrAD_BadFG"/>
    <property type="match status" value="1"/>
</dbReference>
<dbReference type="PROSITE" id="PS01272">
    <property type="entry name" value="GCKR"/>
    <property type="match status" value="1"/>
</dbReference>
<dbReference type="PROSITE" id="PS50012">
    <property type="entry name" value="RCC1_3"/>
    <property type="match status" value="1"/>
</dbReference>
<dbReference type="GO" id="GO:0016301">
    <property type="term" value="F:kinase activity"/>
    <property type="evidence" value="ECO:0007669"/>
    <property type="project" value="UniProtKB-KW"/>
</dbReference>
<dbReference type="eggNOG" id="COG2103">
    <property type="taxonomic scope" value="Bacteria"/>
</dbReference>
<dbReference type="Gene3D" id="3.30.420.40">
    <property type="match status" value="2"/>
</dbReference>
<dbReference type="InterPro" id="IPR005488">
    <property type="entry name" value="Etherase_MurQ"/>
</dbReference>
<accession>B3DWT6</accession>
<dbReference type="GO" id="GO:0046348">
    <property type="term" value="P:amino sugar catabolic process"/>
    <property type="evidence" value="ECO:0007669"/>
    <property type="project" value="InterPro"/>
</dbReference>
<sequence>MGKLLGIEGGATHTRWMVVEERDGKVLSEGKEGAGNFHLLSRDELFSLFRSIRERAGEDIAEIGVGFAGCQTEKEKEVLETLIREIWPGAKRIVVAEDSRSAYAGAFDPGQEGLLVIGGTGSNVIGYKGGVWEKAGGWGQLGDPGSGYRIGREGLERIYLDWDLTKKNSALGLAFLRHCCVNNLAELLGYVLAQFGRKDFVASFAPLVLEMAEKGDASSLEIVKKEASALALRVQIVAERLGLTHPRVALVGGLFENSPFYTQLFGKELKRLLPFSEYFVCRTPGPLGALRLLRTSYSPSLLKKENGLPTEEQRKVLDRALTEERNPRSCSLEKKTVAELVDLFISEESYVQSALEKCKKEIESAALAVSDTLAKGGRLFYVGAGTSGRLGVLDASEMPPTFNVSPEVVQAIMAGGAEAVLRSMEGIEDDSGEGYKSISSRGVTEKDIVCGITASGRTPFVVAALEAAKHKGARTILLSCNPQRPPCPYADIGIDLPTGPEIVAGSTRLKAGTATKVVLNMFSTIAMIRTGKVKDNLMINLQPKSMKLRYRSLRILMTLYGLDEKTATALLEKKDWLLSAVISEMESKERL</sequence>
<evidence type="ECO:0000259" key="3">
    <source>
        <dbReference type="PROSITE" id="PS51464"/>
    </source>
</evidence>
<dbReference type="GO" id="GO:0070095">
    <property type="term" value="F:fructose-6-phosphate binding"/>
    <property type="evidence" value="ECO:0007669"/>
    <property type="project" value="TreeGrafter"/>
</dbReference>
<dbReference type="Proteomes" id="UP000009149">
    <property type="component" value="Chromosome"/>
</dbReference>
<dbReference type="GO" id="GO:0005829">
    <property type="term" value="C:cytosol"/>
    <property type="evidence" value="ECO:0007669"/>
    <property type="project" value="TreeGrafter"/>
</dbReference>
<dbReference type="SUPFAM" id="SSF53067">
    <property type="entry name" value="Actin-like ATPase domain"/>
    <property type="match status" value="2"/>
</dbReference>
<dbReference type="OrthoDB" id="9813395at2"/>
<dbReference type="PANTHER" id="PTHR10088">
    <property type="entry name" value="GLUCOKINASE REGULATORY PROTEIN"/>
    <property type="match status" value="1"/>
</dbReference>
<proteinExistence type="predicted"/>
<dbReference type="InterPro" id="IPR040190">
    <property type="entry name" value="MURQ/GCKR"/>
</dbReference>
<dbReference type="Gene3D" id="3.40.50.10490">
    <property type="entry name" value="Glucose-6-phosphate isomerase like protein, domain 1"/>
    <property type="match status" value="1"/>
</dbReference>
<dbReference type="SUPFAM" id="SSF53697">
    <property type="entry name" value="SIS domain"/>
    <property type="match status" value="1"/>
</dbReference>
<dbReference type="GO" id="GO:0019899">
    <property type="term" value="F:enzyme binding"/>
    <property type="evidence" value="ECO:0007669"/>
    <property type="project" value="TreeGrafter"/>
</dbReference>
<dbReference type="KEGG" id="min:Minf_1695"/>
<dbReference type="RefSeq" id="WP_012464031.1">
    <property type="nucleotide sequence ID" value="NC_010794.1"/>
</dbReference>
<dbReference type="PROSITE" id="PS51464">
    <property type="entry name" value="SIS"/>
    <property type="match status" value="1"/>
</dbReference>
<dbReference type="EMBL" id="CP000975">
    <property type="protein sequence ID" value="ACD83749.1"/>
    <property type="molecule type" value="Genomic_DNA"/>
</dbReference>
<dbReference type="CDD" id="cd24007">
    <property type="entry name" value="ASKHA_NBD_eukNAGK-like"/>
    <property type="match status" value="1"/>
</dbReference>
<dbReference type="GO" id="GO:0016835">
    <property type="term" value="F:carbon-oxygen lyase activity"/>
    <property type="evidence" value="ECO:0007669"/>
    <property type="project" value="InterPro"/>
</dbReference>
<evidence type="ECO:0000313" key="5">
    <source>
        <dbReference type="Proteomes" id="UP000009149"/>
    </source>
</evidence>
<feature type="domain" description="SIS" evidence="3">
    <location>
        <begin position="369"/>
        <end position="532"/>
    </location>
</feature>
<dbReference type="GO" id="GO:0030246">
    <property type="term" value="F:carbohydrate binding"/>
    <property type="evidence" value="ECO:0007669"/>
    <property type="project" value="TreeGrafter"/>
</dbReference>
<keyword evidence="4" id="KW-0808">Transferase</keyword>
<organism evidence="4 5">
    <name type="scientific">Methylacidiphilum infernorum (isolate V4)</name>
    <name type="common">Methylokorus infernorum (strain V4)</name>
    <dbReference type="NCBI Taxonomy" id="481448"/>
    <lineage>
        <taxon>Bacteria</taxon>
        <taxon>Pseudomonadati</taxon>
        <taxon>Verrucomicrobiota</taxon>
        <taxon>Methylacidiphilae</taxon>
        <taxon>Methylacidiphilales</taxon>
        <taxon>Methylacidiphilaceae</taxon>
        <taxon>Methylacidiphilum (ex Ratnadevi et al. 2023)</taxon>
    </lineage>
</organism>
<dbReference type="NCBIfam" id="NF003915">
    <property type="entry name" value="PRK05441.1"/>
    <property type="match status" value="1"/>
</dbReference>
<dbReference type="NCBIfam" id="NF009222">
    <property type="entry name" value="PRK12570.1"/>
    <property type="match status" value="1"/>
</dbReference>
<dbReference type="InterPro" id="IPR043129">
    <property type="entry name" value="ATPase_NBD"/>
</dbReference>
<protein>
    <submittedName>
        <fullName evidence="4">N-acetylglucosamine kinase fused to sugar phosphate isomerase</fullName>
    </submittedName>
</protein>
<dbReference type="PANTHER" id="PTHR10088:SF4">
    <property type="entry name" value="GLUCOKINASE REGULATORY PROTEIN"/>
    <property type="match status" value="1"/>
</dbReference>
<gene>
    <name evidence="4" type="ordered locus">Minf_1695</name>
</gene>
<keyword evidence="4" id="KW-0413">Isomerase</keyword>
<evidence type="ECO:0000256" key="2">
    <source>
        <dbReference type="ARBA" id="ARBA00023277"/>
    </source>
</evidence>
<keyword evidence="1" id="KW-0456">Lyase</keyword>
<dbReference type="Pfam" id="PF22645">
    <property type="entry name" value="GKRP_SIS_N"/>
    <property type="match status" value="1"/>
</dbReference>
<dbReference type="InterPro" id="IPR001347">
    <property type="entry name" value="SIS_dom"/>
</dbReference>
<dbReference type="HOGENOM" id="CLU_461388_0_0_0"/>
<keyword evidence="2" id="KW-0119">Carbohydrate metabolism</keyword>
<dbReference type="InterPro" id="IPR005486">
    <property type="entry name" value="Glucokinase_regulatory_CS"/>
</dbReference>
<dbReference type="InterPro" id="IPR046348">
    <property type="entry name" value="SIS_dom_sf"/>
</dbReference>